<gene>
    <name evidence="3" type="ORF">F2Z25_14440</name>
</gene>
<dbReference type="InterPro" id="IPR036291">
    <property type="entry name" value="NAD(P)-bd_dom_sf"/>
</dbReference>
<protein>
    <submittedName>
        <fullName evidence="3">SDR family oxidoreductase</fullName>
    </submittedName>
</protein>
<proteinExistence type="inferred from homology"/>
<evidence type="ECO:0000259" key="2">
    <source>
        <dbReference type="SMART" id="SM00822"/>
    </source>
</evidence>
<name>A0A5M5X4N5_BACFG</name>
<dbReference type="PROSITE" id="PS00061">
    <property type="entry name" value="ADH_SHORT"/>
    <property type="match status" value="1"/>
</dbReference>
<dbReference type="PANTHER" id="PTHR43975:SF2">
    <property type="entry name" value="EG:BACR7A4.14 PROTEIN-RELATED"/>
    <property type="match status" value="1"/>
</dbReference>
<evidence type="ECO:0000313" key="4">
    <source>
        <dbReference type="Proteomes" id="UP000429838"/>
    </source>
</evidence>
<sequence length="247" mass="26668">MYNPFSLVGKTILITGASSGIGKATAIECARLGAKLILVGRDEQRLNEVFNLLEGAGHEQIKLDLTDGSALEQFVKSLPEIDGCVNNAGIGGKLPIAFIKRSDLQSILDINMIAPVMLTQLLVKKKKMKRGSSMVLTSSISGVFSVDIGNAMYSITKSAIDGFMKNAAIELAVKGIRVNSVNPGMVETPINNIDSFTEDQKKRDMANYPIQRYGHPNDVAWGIIYLLSDASSWVTGTRLKIDGGYSL</sequence>
<comment type="caution">
    <text evidence="3">The sequence shown here is derived from an EMBL/GenBank/DDBJ whole genome shotgun (WGS) entry which is preliminary data.</text>
</comment>
<dbReference type="FunFam" id="3.40.50.720:FF:000084">
    <property type="entry name" value="Short-chain dehydrogenase reductase"/>
    <property type="match status" value="1"/>
</dbReference>
<organism evidence="3 4">
    <name type="scientific">Bacteroides fragilis</name>
    <dbReference type="NCBI Taxonomy" id="817"/>
    <lineage>
        <taxon>Bacteria</taxon>
        <taxon>Pseudomonadati</taxon>
        <taxon>Bacteroidota</taxon>
        <taxon>Bacteroidia</taxon>
        <taxon>Bacteroidales</taxon>
        <taxon>Bacteroidaceae</taxon>
        <taxon>Bacteroides</taxon>
    </lineage>
</organism>
<evidence type="ECO:0000256" key="1">
    <source>
        <dbReference type="ARBA" id="ARBA00006484"/>
    </source>
</evidence>
<dbReference type="SUPFAM" id="SSF51735">
    <property type="entry name" value="NAD(P)-binding Rossmann-fold domains"/>
    <property type="match status" value="1"/>
</dbReference>
<feature type="domain" description="Ketoreductase" evidence="2">
    <location>
        <begin position="10"/>
        <end position="189"/>
    </location>
</feature>
<dbReference type="Gene3D" id="3.40.50.720">
    <property type="entry name" value="NAD(P)-binding Rossmann-like Domain"/>
    <property type="match status" value="1"/>
</dbReference>
<reference evidence="3 4" key="1">
    <citation type="journal article" date="2019" name="Nat. Med.">
        <title>A library of human gut bacterial isolates paired with longitudinal multiomics data enables mechanistic microbiome research.</title>
        <authorList>
            <person name="Poyet M."/>
            <person name="Groussin M."/>
            <person name="Gibbons S.M."/>
            <person name="Avila-Pacheco J."/>
            <person name="Jiang X."/>
            <person name="Kearney S.M."/>
            <person name="Perrotta A.R."/>
            <person name="Berdy B."/>
            <person name="Zhao S."/>
            <person name="Lieberman T.D."/>
            <person name="Swanson P.K."/>
            <person name="Smith M."/>
            <person name="Roesemann S."/>
            <person name="Alexander J.E."/>
            <person name="Rich S.A."/>
            <person name="Livny J."/>
            <person name="Vlamakis H."/>
            <person name="Clish C."/>
            <person name="Bullock K."/>
            <person name="Deik A."/>
            <person name="Scott J."/>
            <person name="Pierce K.A."/>
            <person name="Xavier R.J."/>
            <person name="Alm E.J."/>
        </authorList>
    </citation>
    <scope>NUCLEOTIDE SEQUENCE [LARGE SCALE GENOMIC DNA]</scope>
    <source>
        <strain evidence="3 4">BIOML-A1</strain>
    </source>
</reference>
<dbReference type="InterPro" id="IPR057326">
    <property type="entry name" value="KR_dom"/>
</dbReference>
<dbReference type="InterPro" id="IPR020904">
    <property type="entry name" value="Sc_DH/Rdtase_CS"/>
</dbReference>
<dbReference type="RefSeq" id="WP_065763106.1">
    <property type="nucleotide sequence ID" value="NZ_CP131537.1"/>
</dbReference>
<accession>A0A5M5X4N5</accession>
<evidence type="ECO:0000313" key="3">
    <source>
        <dbReference type="EMBL" id="KAA5206775.1"/>
    </source>
</evidence>
<dbReference type="Proteomes" id="UP000429838">
    <property type="component" value="Unassembled WGS sequence"/>
</dbReference>
<dbReference type="EMBL" id="VWAQ01000012">
    <property type="protein sequence ID" value="KAA5206775.1"/>
    <property type="molecule type" value="Genomic_DNA"/>
</dbReference>
<dbReference type="PRINTS" id="PR00081">
    <property type="entry name" value="GDHRDH"/>
</dbReference>
<dbReference type="AlphaFoldDB" id="A0A5M5X4N5"/>
<dbReference type="Pfam" id="PF13561">
    <property type="entry name" value="adh_short_C2"/>
    <property type="match status" value="1"/>
</dbReference>
<dbReference type="InterPro" id="IPR002347">
    <property type="entry name" value="SDR_fam"/>
</dbReference>
<dbReference type="CDD" id="cd05233">
    <property type="entry name" value="SDR_c"/>
    <property type="match status" value="1"/>
</dbReference>
<dbReference type="SMART" id="SM00822">
    <property type="entry name" value="PKS_KR"/>
    <property type="match status" value="1"/>
</dbReference>
<dbReference type="PANTHER" id="PTHR43975">
    <property type="entry name" value="ZGC:101858"/>
    <property type="match status" value="1"/>
</dbReference>
<comment type="similarity">
    <text evidence="1">Belongs to the short-chain dehydrogenases/reductases (SDR) family.</text>
</comment>